<dbReference type="CDD" id="cd20071">
    <property type="entry name" value="SET_SMYD"/>
    <property type="match status" value="1"/>
</dbReference>
<comment type="caution">
    <text evidence="5">The sequence shown here is derived from an EMBL/GenBank/DDBJ whole genome shotgun (WGS) entry which is preliminary data.</text>
</comment>
<dbReference type="GO" id="GO:0008270">
    <property type="term" value="F:zinc ion binding"/>
    <property type="evidence" value="ECO:0007669"/>
    <property type="project" value="UniProtKB-KW"/>
</dbReference>
<dbReference type="SUPFAM" id="SSF82199">
    <property type="entry name" value="SET domain"/>
    <property type="match status" value="1"/>
</dbReference>
<dbReference type="InterPro" id="IPR046341">
    <property type="entry name" value="SET_dom_sf"/>
</dbReference>
<dbReference type="OrthoDB" id="265717at2759"/>
<keyword evidence="1" id="KW-0479">Metal-binding</keyword>
<evidence type="ECO:0000256" key="1">
    <source>
        <dbReference type="ARBA" id="ARBA00022723"/>
    </source>
</evidence>
<dbReference type="SUPFAM" id="SSF144232">
    <property type="entry name" value="HIT/MYND zinc finger-like"/>
    <property type="match status" value="1"/>
</dbReference>
<feature type="domain" description="MYND-type" evidence="4">
    <location>
        <begin position="28"/>
        <end position="64"/>
    </location>
</feature>
<dbReference type="EMBL" id="CAJNOC010003864">
    <property type="protein sequence ID" value="CAF1000893.1"/>
    <property type="molecule type" value="Genomic_DNA"/>
</dbReference>
<dbReference type="PROSITE" id="PS01360">
    <property type="entry name" value="ZF_MYND_1"/>
    <property type="match status" value="1"/>
</dbReference>
<keyword evidence="6" id="KW-1185">Reference proteome</keyword>
<organism evidence="5 6">
    <name type="scientific">Brachionus calyciflorus</name>
    <dbReference type="NCBI Taxonomy" id="104777"/>
    <lineage>
        <taxon>Eukaryota</taxon>
        <taxon>Metazoa</taxon>
        <taxon>Spiralia</taxon>
        <taxon>Gnathifera</taxon>
        <taxon>Rotifera</taxon>
        <taxon>Eurotatoria</taxon>
        <taxon>Monogononta</taxon>
        <taxon>Pseudotrocha</taxon>
        <taxon>Ploima</taxon>
        <taxon>Brachionidae</taxon>
        <taxon>Brachionus</taxon>
    </lineage>
</organism>
<keyword evidence="3" id="KW-0862">Zinc</keyword>
<dbReference type="PANTHER" id="PTHR12197">
    <property type="entry name" value="HISTONE-LYSINE N-METHYLTRANSFERASE SMYD"/>
    <property type="match status" value="1"/>
</dbReference>
<dbReference type="GO" id="GO:0005634">
    <property type="term" value="C:nucleus"/>
    <property type="evidence" value="ECO:0007669"/>
    <property type="project" value="TreeGrafter"/>
</dbReference>
<dbReference type="PANTHER" id="PTHR12197:SF251">
    <property type="entry name" value="EG:BACR7C10.4 PROTEIN"/>
    <property type="match status" value="1"/>
</dbReference>
<reference evidence="5" key="1">
    <citation type="submission" date="2021-02" db="EMBL/GenBank/DDBJ databases">
        <authorList>
            <person name="Nowell W R."/>
        </authorList>
    </citation>
    <scope>NUCLEOTIDE SEQUENCE</scope>
    <source>
        <strain evidence="5">Ploen Becks lab</strain>
    </source>
</reference>
<gene>
    <name evidence="5" type="ORF">OXX778_LOCUS16399</name>
</gene>
<keyword evidence="2" id="KW-0863">Zinc-finger</keyword>
<accession>A0A814GUH2</accession>
<sequence>MFFKKDQIILKETPFVIAIDLIQNKNYCGFCFQNKKLFECPSCQHFFYCSRECERKDVIHKKECTAFKNYSECGSCDLLEIDLQRLFLRILVRTKMDINPIELASFNSLTDEYDNIVKDKERINQFKYLKNGIRQIMGNEFLSEFSEKDLISYFGRMLIHKTNVKSGNNLIGMALYLEASRYKHSCEPNTTISFSDSKLILKANRLITQDESPTISLCETNLSDSERKTYLKKFFYFDCHCLKCTGTQPIKVIFAEFEINCNSSLENIGKTKIVFETRPANDKKHILSWTYRESNPNTIYINKIFQERLEILKSNRKENIEEIETITFLMCVLILHELAHLLFRWKGVKVTPDKIKEAGIKLEDWLFGGKVMILTKPRSNWSSCSKHYGIRIRKIVTDIKYSRLSYPEYISKVCHFKPEEDFELYTTLVCDEIKNEPDTLALKSCDQLPETSC</sequence>
<dbReference type="Gene3D" id="6.10.140.2220">
    <property type="match status" value="1"/>
</dbReference>
<feature type="non-terminal residue" evidence="5">
    <location>
        <position position="453"/>
    </location>
</feature>
<proteinExistence type="predicted"/>
<protein>
    <recommendedName>
        <fullName evidence="4">MYND-type domain-containing protein</fullName>
    </recommendedName>
</protein>
<evidence type="ECO:0000256" key="2">
    <source>
        <dbReference type="ARBA" id="ARBA00022771"/>
    </source>
</evidence>
<dbReference type="Gene3D" id="2.170.270.10">
    <property type="entry name" value="SET domain"/>
    <property type="match status" value="1"/>
</dbReference>
<evidence type="ECO:0000256" key="3">
    <source>
        <dbReference type="ARBA" id="ARBA00022833"/>
    </source>
</evidence>
<evidence type="ECO:0000313" key="6">
    <source>
        <dbReference type="Proteomes" id="UP000663879"/>
    </source>
</evidence>
<dbReference type="InterPro" id="IPR050869">
    <property type="entry name" value="H3K4_H4K5_MeTrfase"/>
</dbReference>
<dbReference type="Pfam" id="PF01753">
    <property type="entry name" value="zf-MYND"/>
    <property type="match status" value="1"/>
</dbReference>
<name>A0A814GUH2_9BILA</name>
<evidence type="ECO:0000259" key="4">
    <source>
        <dbReference type="PROSITE" id="PS01360"/>
    </source>
</evidence>
<evidence type="ECO:0000313" key="5">
    <source>
        <dbReference type="EMBL" id="CAF1000893.1"/>
    </source>
</evidence>
<dbReference type="AlphaFoldDB" id="A0A814GUH2"/>
<dbReference type="InterPro" id="IPR002893">
    <property type="entry name" value="Znf_MYND"/>
</dbReference>
<dbReference type="Proteomes" id="UP000663879">
    <property type="component" value="Unassembled WGS sequence"/>
</dbReference>
<dbReference type="Gene3D" id="1.10.220.160">
    <property type="match status" value="1"/>
</dbReference>